<dbReference type="GO" id="GO:0030288">
    <property type="term" value="C:outer membrane-bounded periplasmic space"/>
    <property type="evidence" value="ECO:0007669"/>
    <property type="project" value="InterPro"/>
</dbReference>
<dbReference type="NCBIfam" id="NF003676">
    <property type="entry name" value="PRK05303.1"/>
    <property type="match status" value="1"/>
</dbReference>
<keyword evidence="6" id="KW-0969">Cilium</keyword>
<gene>
    <name evidence="5 6" type="primary">flgI</name>
    <name evidence="6" type="ORF">NCTC12475_00382</name>
</gene>
<evidence type="ECO:0000313" key="6">
    <source>
        <dbReference type="EMBL" id="SUX10162.1"/>
    </source>
</evidence>
<keyword evidence="7" id="KW-1185">Reference proteome</keyword>
<name>A0A381DI59_9BACT</name>
<keyword evidence="6" id="KW-0966">Cell projection</keyword>
<keyword evidence="6" id="KW-0282">Flagellum</keyword>
<comment type="subunit">
    <text evidence="5">The basal body constitutes a major portion of the flagellar organelle and consists of four rings (L,P,S, and M) mounted on a central rod.</text>
</comment>
<dbReference type="Pfam" id="PF02119">
    <property type="entry name" value="FlgI"/>
    <property type="match status" value="1"/>
</dbReference>
<protein>
    <recommendedName>
        <fullName evidence="5">Flagellar P-ring protein</fullName>
    </recommendedName>
    <alternativeName>
        <fullName evidence="5">Basal body P-ring protein</fullName>
    </alternativeName>
</protein>
<comment type="function">
    <text evidence="1 5">Assembles around the rod to form the L-ring and probably protects the motor/basal body from shearing forces during rotation.</text>
</comment>
<keyword evidence="3 5" id="KW-0732">Signal</keyword>
<feature type="signal peptide" evidence="5">
    <location>
        <begin position="1"/>
        <end position="19"/>
    </location>
</feature>
<dbReference type="GO" id="GO:0071973">
    <property type="term" value="P:bacterial-type flagellum-dependent cell motility"/>
    <property type="evidence" value="ECO:0007669"/>
    <property type="project" value="InterPro"/>
</dbReference>
<comment type="similarity">
    <text evidence="5">Belongs to the FlgI family.</text>
</comment>
<evidence type="ECO:0000256" key="1">
    <source>
        <dbReference type="ARBA" id="ARBA00002591"/>
    </source>
</evidence>
<dbReference type="GO" id="GO:0005198">
    <property type="term" value="F:structural molecule activity"/>
    <property type="evidence" value="ECO:0007669"/>
    <property type="project" value="InterPro"/>
</dbReference>
<accession>A0A381DI59</accession>
<feature type="chain" id="PRO_5017090006" description="Flagellar P-ring protein" evidence="5">
    <location>
        <begin position="20"/>
        <end position="356"/>
    </location>
</feature>
<evidence type="ECO:0000256" key="2">
    <source>
        <dbReference type="ARBA" id="ARBA00004117"/>
    </source>
</evidence>
<dbReference type="STRING" id="32024.GCA_000788295_00372"/>
<dbReference type="PANTHER" id="PTHR30381">
    <property type="entry name" value="FLAGELLAR P-RING PERIPLASMIC PROTEIN FLGI"/>
    <property type="match status" value="1"/>
</dbReference>
<evidence type="ECO:0000256" key="5">
    <source>
        <dbReference type="HAMAP-Rule" id="MF_00416"/>
    </source>
</evidence>
<dbReference type="EMBL" id="UFVD01000001">
    <property type="protein sequence ID" value="SUX10162.1"/>
    <property type="molecule type" value="Genomic_DNA"/>
</dbReference>
<organism evidence="6 7">
    <name type="scientific">Campylobacter sputorum subsp. sputorum</name>
    <dbReference type="NCBI Taxonomy" id="32024"/>
    <lineage>
        <taxon>Bacteria</taxon>
        <taxon>Pseudomonadati</taxon>
        <taxon>Campylobacterota</taxon>
        <taxon>Epsilonproteobacteria</taxon>
        <taxon>Campylobacterales</taxon>
        <taxon>Campylobacteraceae</taxon>
        <taxon>Campylobacter</taxon>
    </lineage>
</organism>
<evidence type="ECO:0000313" key="7">
    <source>
        <dbReference type="Proteomes" id="UP000254920"/>
    </source>
</evidence>
<comment type="subcellular location">
    <subcellularLocation>
        <location evidence="2 5">Bacterial flagellum basal body</location>
    </subcellularLocation>
</comment>
<dbReference type="PRINTS" id="PR01010">
    <property type="entry name" value="FLGPRINGFLGI"/>
</dbReference>
<evidence type="ECO:0000256" key="3">
    <source>
        <dbReference type="ARBA" id="ARBA00022729"/>
    </source>
</evidence>
<dbReference type="PANTHER" id="PTHR30381:SF0">
    <property type="entry name" value="FLAGELLAR P-RING PROTEIN"/>
    <property type="match status" value="1"/>
</dbReference>
<dbReference type="GO" id="GO:0009428">
    <property type="term" value="C:bacterial-type flagellum basal body, distal rod, P ring"/>
    <property type="evidence" value="ECO:0007669"/>
    <property type="project" value="InterPro"/>
</dbReference>
<dbReference type="AlphaFoldDB" id="A0A381DI59"/>
<proteinExistence type="inferred from homology"/>
<dbReference type="HAMAP" id="MF_00416">
    <property type="entry name" value="FlgI"/>
    <property type="match status" value="1"/>
</dbReference>
<reference evidence="6 7" key="1">
    <citation type="submission" date="2018-06" db="EMBL/GenBank/DDBJ databases">
        <authorList>
            <consortium name="Pathogen Informatics"/>
            <person name="Doyle S."/>
        </authorList>
    </citation>
    <scope>NUCLEOTIDE SEQUENCE [LARGE SCALE GENOMIC DNA]</scope>
    <source>
        <strain evidence="6 7">NCTC12475</strain>
    </source>
</reference>
<sequence precursor="true">MRFMKYMFIAFFACNFLNAAKIGDIANVVGVRENQLIGYGLVVGLKGTGDGTTSEFTLQSISNMLQTVGMKINQDDIKSKNTAAVMVTASLPAFARQGDKINIVISSLGDAKSLQGGTLLMTALKGVDGDIYAIAQGSVSIGGKNEGTGNNAAGNHPTVAVVSQGALVEKEVLYDIYNQNFADLSLKTTNFNSATTVQNAINRVYGEVAVATDPRTIRLMKPEGASMVDFLSQILQTEVDYKPQEKIVINERTGTIVSGVNITVDPVIISHGGITLKIEPQSYNPAPENTAANVIDLGGETSIDGAMNTLNIGTQKTTVANVTRALNRLGATPKDIIAILQNLKEVGAIHADLEIM</sequence>
<dbReference type="Proteomes" id="UP000254920">
    <property type="component" value="Unassembled WGS sequence"/>
</dbReference>
<keyword evidence="4 5" id="KW-0975">Bacterial flagellum</keyword>
<dbReference type="InterPro" id="IPR001782">
    <property type="entry name" value="Flag_FlgI"/>
</dbReference>
<evidence type="ECO:0000256" key="4">
    <source>
        <dbReference type="ARBA" id="ARBA00023143"/>
    </source>
</evidence>